<dbReference type="EMBL" id="CAUYUJ010015350">
    <property type="protein sequence ID" value="CAK0852866.1"/>
    <property type="molecule type" value="Genomic_DNA"/>
</dbReference>
<name>A0ABN9U249_9DINO</name>
<dbReference type="Proteomes" id="UP001189429">
    <property type="component" value="Unassembled WGS sequence"/>
</dbReference>
<accession>A0ABN9U249</accession>
<organism evidence="1 2">
    <name type="scientific">Prorocentrum cordatum</name>
    <dbReference type="NCBI Taxonomy" id="2364126"/>
    <lineage>
        <taxon>Eukaryota</taxon>
        <taxon>Sar</taxon>
        <taxon>Alveolata</taxon>
        <taxon>Dinophyceae</taxon>
        <taxon>Prorocentrales</taxon>
        <taxon>Prorocentraceae</taxon>
        <taxon>Prorocentrum</taxon>
    </lineage>
</organism>
<proteinExistence type="predicted"/>
<feature type="non-terminal residue" evidence="1">
    <location>
        <position position="254"/>
    </location>
</feature>
<evidence type="ECO:0000313" key="2">
    <source>
        <dbReference type="Proteomes" id="UP001189429"/>
    </source>
</evidence>
<sequence>MAAKSLNLVAEMQGLGGGSAASAAPAIGDDAATQVITETFFNAEKHLTTLDPVEPGPAHTLEKRPDFVVGGFATGAMEDLLVKKPGEKFMAVLHGLHVASAKSKFWVAKVLLFLDGSKGFSTPSVQECMDYRATVLERHPDFKIIGWARCCHDASVCEEDLVFQADFQLVDPEVIGIVFGGGSRIDFFQVDDSVQPVAQKPVKVKLETRGAHARGRVLHTNAVTDPIHELDKCLDRLTSMEWLLASKAALAKKR</sequence>
<comment type="caution">
    <text evidence="1">The sequence shown here is derived from an EMBL/GenBank/DDBJ whole genome shotgun (WGS) entry which is preliminary data.</text>
</comment>
<protein>
    <submittedName>
        <fullName evidence="1">Uncharacterized protein</fullName>
    </submittedName>
</protein>
<evidence type="ECO:0000313" key="1">
    <source>
        <dbReference type="EMBL" id="CAK0852866.1"/>
    </source>
</evidence>
<keyword evidence="2" id="KW-1185">Reference proteome</keyword>
<reference evidence="1" key="1">
    <citation type="submission" date="2023-10" db="EMBL/GenBank/DDBJ databases">
        <authorList>
            <person name="Chen Y."/>
            <person name="Shah S."/>
            <person name="Dougan E. K."/>
            <person name="Thang M."/>
            <person name="Chan C."/>
        </authorList>
    </citation>
    <scope>NUCLEOTIDE SEQUENCE [LARGE SCALE GENOMIC DNA]</scope>
</reference>
<gene>
    <name evidence="1" type="ORF">PCOR1329_LOCUS44514</name>
</gene>